<dbReference type="Proteomes" id="UP000007089">
    <property type="component" value="Chromosome"/>
</dbReference>
<dbReference type="KEGG" id="acp:A2cp1_1116"/>
<organism evidence="1 2">
    <name type="scientific">Anaeromyxobacter dehalogenans (strain ATCC BAA-258 / DSM 21875 / 2CP-1)</name>
    <dbReference type="NCBI Taxonomy" id="455488"/>
    <lineage>
        <taxon>Bacteria</taxon>
        <taxon>Pseudomonadati</taxon>
        <taxon>Myxococcota</taxon>
        <taxon>Myxococcia</taxon>
        <taxon>Myxococcales</taxon>
        <taxon>Cystobacterineae</taxon>
        <taxon>Anaeromyxobacteraceae</taxon>
        <taxon>Anaeromyxobacter</taxon>
    </lineage>
</organism>
<name>B8JFA4_ANAD2</name>
<keyword evidence="2" id="KW-1185">Reference proteome</keyword>
<reference evidence="1" key="1">
    <citation type="submission" date="2009-01" db="EMBL/GenBank/DDBJ databases">
        <title>Complete sequence of Anaeromyxobacter dehalogenans 2CP-1.</title>
        <authorList>
            <consortium name="US DOE Joint Genome Institute"/>
            <person name="Lucas S."/>
            <person name="Copeland A."/>
            <person name="Lapidus A."/>
            <person name="Glavina del Rio T."/>
            <person name="Dalin E."/>
            <person name="Tice H."/>
            <person name="Bruce D."/>
            <person name="Goodwin L."/>
            <person name="Pitluck S."/>
            <person name="Saunders E."/>
            <person name="Brettin T."/>
            <person name="Detter J.C."/>
            <person name="Han C."/>
            <person name="Larimer F."/>
            <person name="Land M."/>
            <person name="Hauser L."/>
            <person name="Kyrpides N."/>
            <person name="Ovchinnikova G."/>
            <person name="Beliaev A.S."/>
            <person name="Richardson P."/>
        </authorList>
    </citation>
    <scope>NUCLEOTIDE SEQUENCE</scope>
    <source>
        <strain evidence="1">2CP-1</strain>
    </source>
</reference>
<accession>B8JFA4</accession>
<proteinExistence type="predicted"/>
<evidence type="ECO:0000313" key="1">
    <source>
        <dbReference type="EMBL" id="ACL64461.1"/>
    </source>
</evidence>
<dbReference type="RefSeq" id="WP_012632453.1">
    <property type="nucleotide sequence ID" value="NC_011891.1"/>
</dbReference>
<protein>
    <recommendedName>
        <fullName evidence="3">DUF4917 domain-containing protein</fullName>
    </recommendedName>
</protein>
<dbReference type="HOGENOM" id="CLU_068423_0_0_7"/>
<dbReference type="AlphaFoldDB" id="B8JFA4"/>
<dbReference type="InterPro" id="IPR032581">
    <property type="entry name" value="DUF4917"/>
</dbReference>
<dbReference type="EMBL" id="CP001359">
    <property type="protein sequence ID" value="ACL64461.1"/>
    <property type="molecule type" value="Genomic_DNA"/>
</dbReference>
<gene>
    <name evidence="1" type="ordered locus">A2cp1_1116</name>
</gene>
<evidence type="ECO:0008006" key="3">
    <source>
        <dbReference type="Google" id="ProtNLM"/>
    </source>
</evidence>
<sequence>MSFASEVLTYQDALATLGDRRKHVLLGNGFSIACDPVFKYGRLYDAAVSAGLSPRAQNVFDYLGTSNFEGVMRLLDDAHWVAETYELVRGRSQMLDDVDIVKKTLVDAIANSHLEHTGKVPDEKKAAALEFLSPYYNVFTTNYDLLVYWVNMHRREGPIWGDGFREDEDEPDSLYVVFSERLGGQRGMFYLHGALHLYTAGGELRKHTWKRTGTPLTHLIKAGLANKEYPMFVAEGSAKKKLEQIQRNGYLWYALDKLARIEGPLVVFGLSLGDSDSHITQALADNVNMPAILVGLHGDPKSAVNQAIHASVAKMMARRQDLVKRRHRGKTLEVVYYDSATAKAWG</sequence>
<dbReference type="Pfam" id="PF16263">
    <property type="entry name" value="DUF4917"/>
    <property type="match status" value="1"/>
</dbReference>
<evidence type="ECO:0000313" key="2">
    <source>
        <dbReference type="Proteomes" id="UP000007089"/>
    </source>
</evidence>